<comment type="caution">
    <text evidence="3">The sequence shown here is derived from an EMBL/GenBank/DDBJ whole genome shotgun (WGS) entry which is preliminary data.</text>
</comment>
<feature type="compositionally biased region" description="Basic and acidic residues" evidence="1">
    <location>
        <begin position="1"/>
        <end position="22"/>
    </location>
</feature>
<dbReference type="InterPro" id="IPR012337">
    <property type="entry name" value="RNaseH-like_sf"/>
</dbReference>
<evidence type="ECO:0000313" key="4">
    <source>
        <dbReference type="Proteomes" id="UP000288805"/>
    </source>
</evidence>
<organism evidence="3 4">
    <name type="scientific">Vitis vinifera</name>
    <name type="common">Grape</name>
    <dbReference type="NCBI Taxonomy" id="29760"/>
    <lineage>
        <taxon>Eukaryota</taxon>
        <taxon>Viridiplantae</taxon>
        <taxon>Streptophyta</taxon>
        <taxon>Embryophyta</taxon>
        <taxon>Tracheophyta</taxon>
        <taxon>Spermatophyta</taxon>
        <taxon>Magnoliopsida</taxon>
        <taxon>eudicotyledons</taxon>
        <taxon>Gunneridae</taxon>
        <taxon>Pentapetalae</taxon>
        <taxon>rosids</taxon>
        <taxon>Vitales</taxon>
        <taxon>Vitaceae</taxon>
        <taxon>Viteae</taxon>
        <taxon>Vitis</taxon>
    </lineage>
</organism>
<dbReference type="PANTHER" id="PTHR32166:SF105">
    <property type="entry name" value="HAT DIMERIZATION DOMAIN-CONTAINING PROTEIN"/>
    <property type="match status" value="1"/>
</dbReference>
<name>A0A438GKB2_VITVI</name>
<protein>
    <recommendedName>
        <fullName evidence="2">DUF659 domain-containing protein</fullName>
    </recommendedName>
</protein>
<proteinExistence type="predicted"/>
<dbReference type="Pfam" id="PF04937">
    <property type="entry name" value="DUF659"/>
    <property type="match status" value="1"/>
</dbReference>
<dbReference type="EMBL" id="QGNW01000410">
    <property type="protein sequence ID" value="RVW72627.1"/>
    <property type="molecule type" value="Genomic_DNA"/>
</dbReference>
<evidence type="ECO:0000313" key="3">
    <source>
        <dbReference type="EMBL" id="RVW72627.1"/>
    </source>
</evidence>
<dbReference type="SUPFAM" id="SSF53098">
    <property type="entry name" value="Ribonuclease H-like"/>
    <property type="match status" value="1"/>
</dbReference>
<sequence length="726" mass="81747">MKQAMKESRQIFKEDGQEHQKDGSSSQPSNARIKRGLTRSFSVREGASIPPKGIDPYMFPSKQKSIKSLFSTECVKKVGKTISKFFLFNAIPFNATDSGPYYQSMIDTIAETGPGIKGPTGYQIGNTYLEEEVQELEVYITTLKVKWPIYGCTIMCDVDTTNIPKTTDYIFSLMDKVVEEVGEENVIQVVTDNETSFKVAGEVQTIMEPLVKVLKLVDQDKKPTLSIIYEAMDRAKLAIKASHFSNHPKIKVGLKEVIKILESDLDRQAKAINEVKLFVDGQREFRSAFTKKAINQSLPGLPTNEEGRERDVDSRRKCKASRTISSSYSSDDGDNRGSRRGGGTSGGNRRVGGTSEGTGGDGSTGGGYVSQVDPDMSWAQGGEKLLCHTKYRSWISTRIWEQRKHLKRLITFPNDDDYSSGHDYHRSNHHRIDEHLQNLDIGSRPYFRGVDDRSYHNFRDRDSSSSTLSRNDFNQYPMMHPKGYSNTETRASDSYGYDQSSSSSSIAYRSFRYYQAGVDPEQPSKPYPHYHIRVMNNYFNHILTTPIYRDRYASRPSESVIDTATLNHDSSRSWVQLRVECGLLVDLGCILWRMVMHGFIEGMERNAKKMIGGISDEKIGYEDVEHKDGYAHGIGVKYSHAWMKGVSGVRYDGFGKMRIWVNHIVGLCAIETACDFKDPVGSDEPETSDDFNGPEGMRLDVVKPVVERTGISVLELGRKIEFPPLG</sequence>
<accession>A0A438GKB2</accession>
<feature type="compositionally biased region" description="Low complexity" evidence="1">
    <location>
        <begin position="492"/>
        <end position="502"/>
    </location>
</feature>
<feature type="compositionally biased region" description="Basic and acidic residues" evidence="1">
    <location>
        <begin position="305"/>
        <end position="315"/>
    </location>
</feature>
<feature type="compositionally biased region" description="Gly residues" evidence="1">
    <location>
        <begin position="340"/>
        <end position="368"/>
    </location>
</feature>
<reference evidence="3 4" key="1">
    <citation type="journal article" date="2018" name="PLoS Genet.">
        <title>Population sequencing reveals clonal diversity and ancestral inbreeding in the grapevine cultivar Chardonnay.</title>
        <authorList>
            <person name="Roach M.J."/>
            <person name="Johnson D.L."/>
            <person name="Bohlmann J."/>
            <person name="van Vuuren H.J."/>
            <person name="Jones S.J."/>
            <person name="Pretorius I.S."/>
            <person name="Schmidt S.A."/>
            <person name="Borneman A.R."/>
        </authorList>
    </citation>
    <scope>NUCLEOTIDE SEQUENCE [LARGE SCALE GENOMIC DNA]</scope>
    <source>
        <strain evidence="4">cv. Chardonnay</strain>
        <tissue evidence="3">Leaf</tissue>
    </source>
</reference>
<dbReference type="InterPro" id="IPR007021">
    <property type="entry name" value="DUF659"/>
</dbReference>
<feature type="region of interest" description="Disordered" evidence="1">
    <location>
        <begin position="1"/>
        <end position="38"/>
    </location>
</feature>
<gene>
    <name evidence="3" type="ORF">CK203_050658</name>
</gene>
<evidence type="ECO:0000259" key="2">
    <source>
        <dbReference type="Pfam" id="PF04937"/>
    </source>
</evidence>
<feature type="compositionally biased region" description="Low complexity" evidence="1">
    <location>
        <begin position="321"/>
        <end position="330"/>
    </location>
</feature>
<dbReference type="Proteomes" id="UP000288805">
    <property type="component" value="Unassembled WGS sequence"/>
</dbReference>
<dbReference type="PANTHER" id="PTHR32166">
    <property type="entry name" value="OSJNBA0013A04.12 PROTEIN"/>
    <property type="match status" value="1"/>
</dbReference>
<dbReference type="AlphaFoldDB" id="A0A438GKB2"/>
<feature type="region of interest" description="Disordered" evidence="1">
    <location>
        <begin position="296"/>
        <end position="374"/>
    </location>
</feature>
<feature type="region of interest" description="Disordered" evidence="1">
    <location>
        <begin position="458"/>
        <end position="502"/>
    </location>
</feature>
<feature type="domain" description="DUF659" evidence="2">
    <location>
        <begin position="158"/>
        <end position="202"/>
    </location>
</feature>
<evidence type="ECO:0000256" key="1">
    <source>
        <dbReference type="SAM" id="MobiDB-lite"/>
    </source>
</evidence>